<feature type="non-terminal residue" evidence="11">
    <location>
        <position position="120"/>
    </location>
</feature>
<dbReference type="PANTHER" id="PTHR10709">
    <property type="entry name" value="ACTIN-RELATED PROTEIN 2/3 COMPLEX SUBUNIT 1"/>
    <property type="match status" value="1"/>
</dbReference>
<evidence type="ECO:0000256" key="5">
    <source>
        <dbReference type="ARBA" id="ARBA00022737"/>
    </source>
</evidence>
<keyword evidence="12" id="KW-1185">Reference proteome</keyword>
<dbReference type="GO" id="GO:0005885">
    <property type="term" value="C:Arp2/3 protein complex"/>
    <property type="evidence" value="ECO:0007669"/>
    <property type="project" value="InterPro"/>
</dbReference>
<evidence type="ECO:0000256" key="8">
    <source>
        <dbReference type="ARBA" id="ARBA00041244"/>
    </source>
</evidence>
<dbReference type="GO" id="GO:0034314">
    <property type="term" value="P:Arp2/3 complex-mediated actin nucleation"/>
    <property type="evidence" value="ECO:0007669"/>
    <property type="project" value="InterPro"/>
</dbReference>
<gene>
    <name evidence="11" type="ORF">DEA37_0013552</name>
</gene>
<reference evidence="11 12" key="1">
    <citation type="journal article" date="2019" name="Gigascience">
        <title>Whole-genome sequence of the oriental lung fluke Paragonimus westermani.</title>
        <authorList>
            <person name="Oey H."/>
            <person name="Zakrzewski M."/>
            <person name="Narain K."/>
            <person name="Devi K.R."/>
            <person name="Agatsuma T."/>
            <person name="Nawaratna S."/>
            <person name="Gobert G.N."/>
            <person name="Jones M.K."/>
            <person name="Ragan M.A."/>
            <person name="McManus D.P."/>
            <person name="Krause L."/>
        </authorList>
    </citation>
    <scope>NUCLEOTIDE SEQUENCE [LARGE SCALE GENOMIC DNA]</scope>
    <source>
        <strain evidence="11 12">IND2009</strain>
    </source>
</reference>
<dbReference type="SUPFAM" id="SSF50978">
    <property type="entry name" value="WD40 repeat-like"/>
    <property type="match status" value="1"/>
</dbReference>
<comment type="similarity">
    <text evidence="2">Belongs to the WD repeat ARPC1 family.</text>
</comment>
<evidence type="ECO:0000256" key="10">
    <source>
        <dbReference type="PROSITE-ProRule" id="PRU00221"/>
    </source>
</evidence>
<evidence type="ECO:0000256" key="2">
    <source>
        <dbReference type="ARBA" id="ARBA00006260"/>
    </source>
</evidence>
<sequence>MTTAHVIGNDALVSHAFNGDGSQLAISVNTSDVYLLRVPPNTTTKYQILDVLHEHTALVTGLDWAPKSDRIVSCSADRNAYVWTKQGDGKWKPTLVVLMIDRAAICVRWSPLEDRFAVGS</sequence>
<comment type="subcellular location">
    <subcellularLocation>
        <location evidence="1">Cytoplasm</location>
        <location evidence="1">Cytoskeleton</location>
    </subcellularLocation>
</comment>
<name>A0A5J4N5G1_9TREM</name>
<comment type="caution">
    <text evidence="11">The sequence shown here is derived from an EMBL/GenBank/DDBJ whole genome shotgun (WGS) entry which is preliminary data.</text>
</comment>
<keyword evidence="4 10" id="KW-0853">WD repeat</keyword>
<dbReference type="SMART" id="SM00320">
    <property type="entry name" value="WD40"/>
    <property type="match status" value="1"/>
</dbReference>
<dbReference type="InterPro" id="IPR015943">
    <property type="entry name" value="WD40/YVTN_repeat-like_dom_sf"/>
</dbReference>
<dbReference type="InterPro" id="IPR017383">
    <property type="entry name" value="ARPC1"/>
</dbReference>
<dbReference type="AlphaFoldDB" id="A0A5J4N5G1"/>
<dbReference type="EMBL" id="QNGE01008566">
    <property type="protein sequence ID" value="KAA3670734.1"/>
    <property type="molecule type" value="Genomic_DNA"/>
</dbReference>
<dbReference type="Pfam" id="PF00400">
    <property type="entry name" value="WD40"/>
    <property type="match status" value="1"/>
</dbReference>
<keyword evidence="6" id="KW-0009">Actin-binding</keyword>
<organism evidence="11 12">
    <name type="scientific">Paragonimus westermani</name>
    <dbReference type="NCBI Taxonomy" id="34504"/>
    <lineage>
        <taxon>Eukaryota</taxon>
        <taxon>Metazoa</taxon>
        <taxon>Spiralia</taxon>
        <taxon>Lophotrochozoa</taxon>
        <taxon>Platyhelminthes</taxon>
        <taxon>Trematoda</taxon>
        <taxon>Digenea</taxon>
        <taxon>Plagiorchiida</taxon>
        <taxon>Troglotremata</taxon>
        <taxon>Troglotrematidae</taxon>
        <taxon>Paragonimus</taxon>
    </lineage>
</organism>
<evidence type="ECO:0000256" key="7">
    <source>
        <dbReference type="ARBA" id="ARBA00023212"/>
    </source>
</evidence>
<keyword evidence="7" id="KW-0206">Cytoskeleton</keyword>
<dbReference type="PANTHER" id="PTHR10709:SF2">
    <property type="entry name" value="ACTIN-RELATED PROTEIN 2_3 COMPLEX SUBUNIT"/>
    <property type="match status" value="1"/>
</dbReference>
<evidence type="ECO:0000256" key="1">
    <source>
        <dbReference type="ARBA" id="ARBA00004245"/>
    </source>
</evidence>
<evidence type="ECO:0000256" key="9">
    <source>
        <dbReference type="ARBA" id="ARBA00041789"/>
    </source>
</evidence>
<evidence type="ECO:0000313" key="12">
    <source>
        <dbReference type="Proteomes" id="UP000324629"/>
    </source>
</evidence>
<dbReference type="Gene3D" id="2.130.10.10">
    <property type="entry name" value="YVTN repeat-like/Quinoprotein amine dehydrogenase"/>
    <property type="match status" value="1"/>
</dbReference>
<dbReference type="PROSITE" id="PS50294">
    <property type="entry name" value="WD_REPEATS_REGION"/>
    <property type="match status" value="1"/>
</dbReference>
<evidence type="ECO:0000256" key="3">
    <source>
        <dbReference type="ARBA" id="ARBA00022490"/>
    </source>
</evidence>
<evidence type="ECO:0000256" key="4">
    <source>
        <dbReference type="ARBA" id="ARBA00022574"/>
    </source>
</evidence>
<keyword evidence="5" id="KW-0677">Repeat</keyword>
<protein>
    <recommendedName>
        <fullName evidence="8">Arp2/3 complex 41 kDa subunit</fullName>
    </recommendedName>
    <alternativeName>
        <fullName evidence="9">p41-ARC</fullName>
    </alternativeName>
</protein>
<feature type="repeat" description="WD" evidence="10">
    <location>
        <begin position="52"/>
        <end position="83"/>
    </location>
</feature>
<keyword evidence="3" id="KW-0963">Cytoplasm</keyword>
<dbReference type="PROSITE" id="PS50082">
    <property type="entry name" value="WD_REPEATS_2"/>
    <property type="match status" value="1"/>
</dbReference>
<dbReference type="Proteomes" id="UP000324629">
    <property type="component" value="Unassembled WGS sequence"/>
</dbReference>
<accession>A0A5J4N5G1</accession>
<proteinExistence type="inferred from homology"/>
<dbReference type="InterPro" id="IPR001680">
    <property type="entry name" value="WD40_rpt"/>
</dbReference>
<dbReference type="InterPro" id="IPR036322">
    <property type="entry name" value="WD40_repeat_dom_sf"/>
</dbReference>
<dbReference type="GO" id="GO:0051015">
    <property type="term" value="F:actin filament binding"/>
    <property type="evidence" value="ECO:0007669"/>
    <property type="project" value="TreeGrafter"/>
</dbReference>
<evidence type="ECO:0000313" key="11">
    <source>
        <dbReference type="EMBL" id="KAA3670734.1"/>
    </source>
</evidence>
<evidence type="ECO:0000256" key="6">
    <source>
        <dbReference type="ARBA" id="ARBA00023203"/>
    </source>
</evidence>